<dbReference type="Proteomes" id="UP000477680">
    <property type="component" value="Chromosome"/>
</dbReference>
<protein>
    <submittedName>
        <fullName evidence="1">Uncharacterized protein</fullName>
    </submittedName>
</protein>
<gene>
    <name evidence="1" type="ORF">G3T16_14725</name>
</gene>
<reference evidence="1 2" key="1">
    <citation type="submission" date="2020-02" db="EMBL/GenBank/DDBJ databases">
        <title>Genome sequencing for Kineobactrum sp. M2.</title>
        <authorList>
            <person name="Park S.-J."/>
        </authorList>
    </citation>
    <scope>NUCLEOTIDE SEQUENCE [LARGE SCALE GENOMIC DNA]</scope>
    <source>
        <strain evidence="1 2">M2</strain>
    </source>
</reference>
<sequence>MNELGKIALHAGDTAAARQYFQAAASGQGEVSQQARQAFVRLDIGENPGTYIQSRPFLESGGRLFAQLRNATQLDLQNVVVDFGAVTVDGTARQTRVLRILPAGASVNVDSGIVLQDARQQVQVRIREAQVR</sequence>
<dbReference type="KEGG" id="kim:G3T16_14725"/>
<evidence type="ECO:0000313" key="2">
    <source>
        <dbReference type="Proteomes" id="UP000477680"/>
    </source>
</evidence>
<dbReference type="AlphaFoldDB" id="A0A6C0U6A8"/>
<organism evidence="1 2">
    <name type="scientific">Kineobactrum salinum</name>
    <dbReference type="NCBI Taxonomy" id="2708301"/>
    <lineage>
        <taxon>Bacteria</taxon>
        <taxon>Pseudomonadati</taxon>
        <taxon>Pseudomonadota</taxon>
        <taxon>Gammaproteobacteria</taxon>
        <taxon>Cellvibrionales</taxon>
        <taxon>Halieaceae</taxon>
        <taxon>Kineobactrum</taxon>
    </lineage>
</organism>
<keyword evidence="2" id="KW-1185">Reference proteome</keyword>
<name>A0A6C0U6A8_9GAMM</name>
<accession>A0A6C0U6A8</accession>
<evidence type="ECO:0000313" key="1">
    <source>
        <dbReference type="EMBL" id="QIB66467.1"/>
    </source>
</evidence>
<proteinExistence type="predicted"/>
<dbReference type="EMBL" id="CP048711">
    <property type="protein sequence ID" value="QIB66467.1"/>
    <property type="molecule type" value="Genomic_DNA"/>
</dbReference>